<dbReference type="SUPFAM" id="SSF143548">
    <property type="entry name" value="Serine metabolism enzymes domain"/>
    <property type="match status" value="1"/>
</dbReference>
<dbReference type="InterPro" id="IPR029752">
    <property type="entry name" value="D-isomer_DH_CS1"/>
</dbReference>
<accession>A0A6J7EHS8</accession>
<dbReference type="SUPFAM" id="SSF52283">
    <property type="entry name" value="Formate/glycerate dehydrogenase catalytic domain-like"/>
    <property type="match status" value="1"/>
</dbReference>
<dbReference type="InterPro" id="IPR029753">
    <property type="entry name" value="D-isomer_DH_CS"/>
</dbReference>
<dbReference type="InterPro" id="IPR006140">
    <property type="entry name" value="D-isomer_DH_NAD-bd"/>
</dbReference>
<dbReference type="EC" id="1.1.1.95" evidence="3"/>
<dbReference type="Pfam" id="PF00389">
    <property type="entry name" value="2-Hacid_dh"/>
    <property type="match status" value="1"/>
</dbReference>
<dbReference type="EMBL" id="CAFBLJ010000121">
    <property type="protein sequence ID" value="CAB4880850.1"/>
    <property type="molecule type" value="Genomic_DNA"/>
</dbReference>
<dbReference type="NCBIfam" id="TIGR01327">
    <property type="entry name" value="PGDH"/>
    <property type="match status" value="1"/>
</dbReference>
<protein>
    <recommendedName>
        <fullName evidence="3">phosphoglycerate dehydrogenase</fullName>
        <ecNumber evidence="3">1.1.1.95</ecNumber>
    </recommendedName>
</protein>
<dbReference type="Gene3D" id="3.30.1330.90">
    <property type="entry name" value="D-3-phosphoglycerate dehydrogenase, domain 3"/>
    <property type="match status" value="1"/>
</dbReference>
<dbReference type="Pfam" id="PF19304">
    <property type="entry name" value="PGDH_inter"/>
    <property type="match status" value="1"/>
</dbReference>
<dbReference type="SUPFAM" id="SSF51735">
    <property type="entry name" value="NAD(P)-binding Rossmann-fold domains"/>
    <property type="match status" value="1"/>
</dbReference>
<comment type="similarity">
    <text evidence="2">Belongs to the D-isomer specific 2-hydroxyacid dehydrogenase family.</text>
</comment>
<gene>
    <name evidence="8" type="ORF">UFOPK3304_01631</name>
</gene>
<dbReference type="InterPro" id="IPR006139">
    <property type="entry name" value="D-isomer_2_OHA_DH_cat_dom"/>
</dbReference>
<reference evidence="8" key="1">
    <citation type="submission" date="2020-05" db="EMBL/GenBank/DDBJ databases">
        <authorList>
            <person name="Chiriac C."/>
            <person name="Salcher M."/>
            <person name="Ghai R."/>
            <person name="Kavagutti S V."/>
        </authorList>
    </citation>
    <scope>NUCLEOTIDE SEQUENCE</scope>
</reference>
<dbReference type="GO" id="GO:0004617">
    <property type="term" value="F:phosphoglycerate dehydrogenase activity"/>
    <property type="evidence" value="ECO:0007669"/>
    <property type="project" value="UniProtKB-EC"/>
</dbReference>
<feature type="domain" description="ACT" evidence="7">
    <location>
        <begin position="449"/>
        <end position="521"/>
    </location>
</feature>
<evidence type="ECO:0000256" key="5">
    <source>
        <dbReference type="ARBA" id="ARBA00023027"/>
    </source>
</evidence>
<keyword evidence="5" id="KW-0520">NAD</keyword>
<dbReference type="Pfam" id="PF01842">
    <property type="entry name" value="ACT"/>
    <property type="match status" value="1"/>
</dbReference>
<dbReference type="GO" id="GO:0006564">
    <property type="term" value="P:L-serine biosynthetic process"/>
    <property type="evidence" value="ECO:0007669"/>
    <property type="project" value="InterPro"/>
</dbReference>
<keyword evidence="4" id="KW-0560">Oxidoreductase</keyword>
<comment type="pathway">
    <text evidence="1">Amino-acid biosynthesis; L-serine biosynthesis; L-serine from 3-phospho-D-glycerate: step 1/3.</text>
</comment>
<dbReference type="PROSITE" id="PS00671">
    <property type="entry name" value="D_2_HYDROXYACID_DH_3"/>
    <property type="match status" value="1"/>
</dbReference>
<evidence type="ECO:0000256" key="1">
    <source>
        <dbReference type="ARBA" id="ARBA00005216"/>
    </source>
</evidence>
<dbReference type="PANTHER" id="PTHR42938">
    <property type="entry name" value="FORMATE DEHYDROGENASE 1"/>
    <property type="match status" value="1"/>
</dbReference>
<dbReference type="PROSITE" id="PS51671">
    <property type="entry name" value="ACT"/>
    <property type="match status" value="1"/>
</dbReference>
<evidence type="ECO:0000313" key="8">
    <source>
        <dbReference type="EMBL" id="CAB4880850.1"/>
    </source>
</evidence>
<organism evidence="8">
    <name type="scientific">freshwater metagenome</name>
    <dbReference type="NCBI Taxonomy" id="449393"/>
    <lineage>
        <taxon>unclassified sequences</taxon>
        <taxon>metagenomes</taxon>
        <taxon>ecological metagenomes</taxon>
    </lineage>
</organism>
<evidence type="ECO:0000256" key="6">
    <source>
        <dbReference type="ARBA" id="ARBA00048731"/>
    </source>
</evidence>
<evidence type="ECO:0000259" key="7">
    <source>
        <dbReference type="PROSITE" id="PS51671"/>
    </source>
</evidence>
<dbReference type="Gene3D" id="3.30.70.260">
    <property type="match status" value="1"/>
</dbReference>
<proteinExistence type="inferred from homology"/>
<dbReference type="FunFam" id="3.40.50.720:FF:000021">
    <property type="entry name" value="D-3-phosphoglycerate dehydrogenase"/>
    <property type="match status" value="1"/>
</dbReference>
<dbReference type="InterPro" id="IPR002912">
    <property type="entry name" value="ACT_dom"/>
</dbReference>
<dbReference type="UniPathway" id="UPA00135">
    <property type="reaction ID" value="UER00196"/>
</dbReference>
<evidence type="ECO:0000256" key="4">
    <source>
        <dbReference type="ARBA" id="ARBA00023002"/>
    </source>
</evidence>
<dbReference type="InterPro" id="IPR036291">
    <property type="entry name" value="NAD(P)-bd_dom_sf"/>
</dbReference>
<dbReference type="PROSITE" id="PS00065">
    <property type="entry name" value="D_2_HYDROXYACID_DH_1"/>
    <property type="match status" value="1"/>
</dbReference>
<comment type="catalytic activity">
    <reaction evidence="6">
        <text>(2R)-3-phosphoglycerate + NAD(+) = 3-phosphooxypyruvate + NADH + H(+)</text>
        <dbReference type="Rhea" id="RHEA:12641"/>
        <dbReference type="ChEBI" id="CHEBI:15378"/>
        <dbReference type="ChEBI" id="CHEBI:18110"/>
        <dbReference type="ChEBI" id="CHEBI:57540"/>
        <dbReference type="ChEBI" id="CHEBI:57945"/>
        <dbReference type="ChEBI" id="CHEBI:58272"/>
        <dbReference type="EC" id="1.1.1.95"/>
    </reaction>
</comment>
<dbReference type="SUPFAM" id="SSF55021">
    <property type="entry name" value="ACT-like"/>
    <property type="match status" value="1"/>
</dbReference>
<dbReference type="CDD" id="cd04902">
    <property type="entry name" value="ACT_3PGDH-xct"/>
    <property type="match status" value="1"/>
</dbReference>
<dbReference type="Pfam" id="PF02826">
    <property type="entry name" value="2-Hacid_dh_C"/>
    <property type="match status" value="1"/>
</dbReference>
<dbReference type="InterPro" id="IPR029009">
    <property type="entry name" value="ASB_dom_sf"/>
</dbReference>
<dbReference type="InterPro" id="IPR045865">
    <property type="entry name" value="ACT-like_dom_sf"/>
</dbReference>
<dbReference type="InterPro" id="IPR045626">
    <property type="entry name" value="PGDH_ASB_dom"/>
</dbReference>
<name>A0A6J7EHS8_9ZZZZ</name>
<dbReference type="InterPro" id="IPR006236">
    <property type="entry name" value="PGDH"/>
</dbReference>
<evidence type="ECO:0000256" key="3">
    <source>
        <dbReference type="ARBA" id="ARBA00013143"/>
    </source>
</evidence>
<evidence type="ECO:0000256" key="2">
    <source>
        <dbReference type="ARBA" id="ARBA00005854"/>
    </source>
</evidence>
<dbReference type="PANTHER" id="PTHR42938:SF47">
    <property type="entry name" value="HYDROXYPYRUVATE REDUCTASE"/>
    <property type="match status" value="1"/>
</dbReference>
<sequence>MARILVSEEIADGGLDRLRAAGHIVDVQLDLTPETLPAALKGAHALIIRSATQVTAEALEFADELIVVGRAGIGLDNVDVEAATRRGVMVVNAPQSNIVSAAEHTMALLMACARNVPQAHAALKAGRWERSKWEGVELADKTLGVIGLGRIGKLVAQRALAFGMRLVAYDPFVSEERARQMNVEMMSLDDVIAQSDFITVHLPKTKETKGIIGREILAKAKPDLRVINVARGGIVDEAALAEAVASGQIAGAALDVFDVEPCTDSPLFALDNIVVTPHLGASTREAQDKAGDTIADMVKLALAGDFVPFAVNVSAAEANETLRPYLPLAERLGGLFASLVGQLPRQLEITAEGEIGQYDNRILTLSVLKGFFGSISDEPVSYVNAPQMAKNAGVEIRETSSRDSRNFVNLITLRCEGHSISATLTGRNGEPRLVMIDDHATDVPPAENMLVVRNDDRPGVIGVVGTVLGNAGVNINDMGVGRSSVAGSALMVIASSGPAPDAVLAELRAAPGITSVHVLTA</sequence>
<dbReference type="GO" id="GO:0051287">
    <property type="term" value="F:NAD binding"/>
    <property type="evidence" value="ECO:0007669"/>
    <property type="project" value="InterPro"/>
</dbReference>
<dbReference type="PROSITE" id="PS00670">
    <property type="entry name" value="D_2_HYDROXYACID_DH_2"/>
    <property type="match status" value="1"/>
</dbReference>
<dbReference type="CDD" id="cd12173">
    <property type="entry name" value="PGDH_4"/>
    <property type="match status" value="1"/>
</dbReference>
<dbReference type="Gene3D" id="3.40.50.720">
    <property type="entry name" value="NAD(P)-binding Rossmann-like Domain"/>
    <property type="match status" value="2"/>
</dbReference>
<dbReference type="AlphaFoldDB" id="A0A6J7EHS8"/>